<keyword evidence="5" id="KW-1185">Reference proteome</keyword>
<feature type="region of interest" description="Disordered" evidence="3">
    <location>
        <begin position="90"/>
        <end position="127"/>
    </location>
</feature>
<evidence type="ECO:0008006" key="6">
    <source>
        <dbReference type="Google" id="ProtNLM"/>
    </source>
</evidence>
<feature type="coiled-coil region" evidence="2">
    <location>
        <begin position="8"/>
        <end position="35"/>
    </location>
</feature>
<dbReference type="GO" id="GO:0006334">
    <property type="term" value="P:nucleosome assembly"/>
    <property type="evidence" value="ECO:0007669"/>
    <property type="project" value="InterPro"/>
</dbReference>
<dbReference type="GO" id="GO:0005634">
    <property type="term" value="C:nucleus"/>
    <property type="evidence" value="ECO:0007669"/>
    <property type="project" value="InterPro"/>
</dbReference>
<dbReference type="Gene3D" id="3.30.1120.90">
    <property type="entry name" value="Nucleosome assembly protein"/>
    <property type="match status" value="2"/>
</dbReference>
<evidence type="ECO:0000313" key="4">
    <source>
        <dbReference type="EMBL" id="PTB79758.1"/>
    </source>
</evidence>
<organism evidence="4 5">
    <name type="scientific">Trichoderma longibrachiatum ATCC 18648</name>
    <dbReference type="NCBI Taxonomy" id="983965"/>
    <lineage>
        <taxon>Eukaryota</taxon>
        <taxon>Fungi</taxon>
        <taxon>Dikarya</taxon>
        <taxon>Ascomycota</taxon>
        <taxon>Pezizomycotina</taxon>
        <taxon>Sordariomycetes</taxon>
        <taxon>Hypocreomycetidae</taxon>
        <taxon>Hypocreales</taxon>
        <taxon>Hypocreaceae</taxon>
        <taxon>Trichoderma</taxon>
    </lineage>
</organism>
<proteinExistence type="inferred from homology"/>
<name>A0A2T4CE00_TRILO</name>
<reference evidence="4 5" key="1">
    <citation type="submission" date="2016-07" db="EMBL/GenBank/DDBJ databases">
        <title>Multiple horizontal gene transfer events from other fungi enriched the ability of initially mycotrophic Trichoderma (Ascomycota) to feed on dead plant biomass.</title>
        <authorList>
            <consortium name="DOE Joint Genome Institute"/>
            <person name="Aerts A."/>
            <person name="Atanasova L."/>
            <person name="Chenthamara K."/>
            <person name="Zhang J."/>
            <person name="Grujic M."/>
            <person name="Henrissat B."/>
            <person name="Kuo A."/>
            <person name="Salamov A."/>
            <person name="Lipzen A."/>
            <person name="Labutti K."/>
            <person name="Barry K."/>
            <person name="Miao Y."/>
            <person name="Rahimi M.J."/>
            <person name="Shen Q."/>
            <person name="Grigoriev I.V."/>
            <person name="Kubicek C.P."/>
            <person name="Druzhinina I.S."/>
        </authorList>
    </citation>
    <scope>NUCLEOTIDE SEQUENCE [LARGE SCALE GENOMIC DNA]</scope>
    <source>
        <strain evidence="4 5">ATCC 18648</strain>
    </source>
</reference>
<feature type="compositionally biased region" description="Acidic residues" evidence="3">
    <location>
        <begin position="167"/>
        <end position="177"/>
    </location>
</feature>
<feature type="region of interest" description="Disordered" evidence="3">
    <location>
        <begin position="163"/>
        <end position="187"/>
    </location>
</feature>
<evidence type="ECO:0000256" key="2">
    <source>
        <dbReference type="SAM" id="Coils"/>
    </source>
</evidence>
<dbReference type="InterPro" id="IPR002164">
    <property type="entry name" value="NAP_family"/>
</dbReference>
<dbReference type="OrthoDB" id="19419at2759"/>
<evidence type="ECO:0000313" key="5">
    <source>
        <dbReference type="Proteomes" id="UP000240760"/>
    </source>
</evidence>
<evidence type="ECO:0000256" key="1">
    <source>
        <dbReference type="ARBA" id="ARBA00009947"/>
    </source>
</evidence>
<dbReference type="AlphaFoldDB" id="A0A2T4CE00"/>
<dbReference type="PANTHER" id="PTHR11875">
    <property type="entry name" value="TESTIS-SPECIFIC Y-ENCODED PROTEIN"/>
    <property type="match status" value="1"/>
</dbReference>
<dbReference type="Proteomes" id="UP000240760">
    <property type="component" value="Unassembled WGS sequence"/>
</dbReference>
<protein>
    <recommendedName>
        <fullName evidence="6">NAP-domain-containing protein</fullName>
    </recommendedName>
</protein>
<dbReference type="InterPro" id="IPR037231">
    <property type="entry name" value="NAP-like_sf"/>
</dbReference>
<dbReference type="SUPFAM" id="SSF143113">
    <property type="entry name" value="NAP-like"/>
    <property type="match status" value="1"/>
</dbReference>
<comment type="similarity">
    <text evidence="1">Belongs to the nucleosome assembly protein (NAP) family.</text>
</comment>
<feature type="compositionally biased region" description="Acidic residues" evidence="3">
    <location>
        <begin position="111"/>
        <end position="127"/>
    </location>
</feature>
<feature type="compositionally biased region" description="Basic and acidic residues" evidence="3">
    <location>
        <begin position="90"/>
        <end position="110"/>
    </location>
</feature>
<gene>
    <name evidence="4" type="ORF">M440DRAFT_1399048</name>
</gene>
<dbReference type="STRING" id="983965.A0A2T4CE00"/>
<keyword evidence="2" id="KW-0175">Coiled coil</keyword>
<sequence length="187" mass="21388">MSAENIDGAVFYEQLENLEDEFEEVELELLRQQAKLTKDLYAKRAKVIAQIPSFWPLVFEQAPPDIDEYVQPTDSAVLLSSLVDLSVERFELPDGDPRSKRQARKEGKPVEDEDEEDDEDDDEDEYEMEIFPTADDLAVCIAEDLWPGAIKYFLTAQEMDGQSDLSFESDEEMDEAEAPQPSKKRKA</sequence>
<evidence type="ECO:0000256" key="3">
    <source>
        <dbReference type="SAM" id="MobiDB-lite"/>
    </source>
</evidence>
<accession>A0A2T4CE00</accession>
<dbReference type="EMBL" id="KZ679128">
    <property type="protein sequence ID" value="PTB79758.1"/>
    <property type="molecule type" value="Genomic_DNA"/>
</dbReference>